<comment type="caution">
    <text evidence="2">Lacks conserved residue(s) required for the propagation of feature annotation.</text>
</comment>
<dbReference type="InterPro" id="IPR011344">
    <property type="entry name" value="ssDNA-bd"/>
</dbReference>
<proteinExistence type="inferred from homology"/>
<dbReference type="Pfam" id="PF00436">
    <property type="entry name" value="SSB"/>
    <property type="match status" value="1"/>
</dbReference>
<keyword evidence="5" id="KW-1185">Reference proteome</keyword>
<evidence type="ECO:0000313" key="4">
    <source>
        <dbReference type="EMBL" id="PPE06598.1"/>
    </source>
</evidence>
<dbReference type="OrthoDB" id="9809878at2"/>
<gene>
    <name evidence="4" type="primary">ssb</name>
    <name evidence="4" type="ORF">MCORR_v1c02290</name>
</gene>
<dbReference type="AlphaFoldDB" id="A0A2S5RH26"/>
<dbReference type="InterPro" id="IPR000424">
    <property type="entry name" value="Primosome_PriB/ssb"/>
</dbReference>
<dbReference type="RefSeq" id="WP_104205948.1">
    <property type="nucleotide sequence ID" value="NZ_PHNF01000001.1"/>
</dbReference>
<dbReference type="HAMAP" id="MF_00984">
    <property type="entry name" value="SSB"/>
    <property type="match status" value="1"/>
</dbReference>
<dbReference type="EMBL" id="PHNF01000001">
    <property type="protein sequence ID" value="PPE06598.1"/>
    <property type="molecule type" value="Genomic_DNA"/>
</dbReference>
<organism evidence="4 5">
    <name type="scientific">Mesoplasma corruscae</name>
    <dbReference type="NCBI Taxonomy" id="216874"/>
    <lineage>
        <taxon>Bacteria</taxon>
        <taxon>Bacillati</taxon>
        <taxon>Mycoplasmatota</taxon>
        <taxon>Mollicutes</taxon>
        <taxon>Entomoplasmatales</taxon>
        <taxon>Entomoplasmataceae</taxon>
        <taxon>Mesoplasma</taxon>
    </lineage>
</organism>
<accession>A0A2S5RH26</accession>
<dbReference type="PROSITE" id="PS50935">
    <property type="entry name" value="SSB"/>
    <property type="match status" value="1"/>
</dbReference>
<dbReference type="GO" id="GO:0006260">
    <property type="term" value="P:DNA replication"/>
    <property type="evidence" value="ECO:0007669"/>
    <property type="project" value="InterPro"/>
</dbReference>
<dbReference type="CDD" id="cd04496">
    <property type="entry name" value="SSB_OBF"/>
    <property type="match status" value="1"/>
</dbReference>
<dbReference type="PANTHER" id="PTHR10302">
    <property type="entry name" value="SINGLE-STRANDED DNA-BINDING PROTEIN"/>
    <property type="match status" value="1"/>
</dbReference>
<comment type="subunit">
    <text evidence="2">Homotetramer.</text>
</comment>
<evidence type="ECO:0000256" key="2">
    <source>
        <dbReference type="HAMAP-Rule" id="MF_00984"/>
    </source>
</evidence>
<evidence type="ECO:0000313" key="5">
    <source>
        <dbReference type="Proteomes" id="UP000239785"/>
    </source>
</evidence>
<dbReference type="NCBIfam" id="TIGR00621">
    <property type="entry name" value="ssb"/>
    <property type="match status" value="1"/>
</dbReference>
<sequence length="150" mass="16539">MNQVNLVGRITKDLELRSTSNGQGKFVSFTVAVSEYSQQKEITNFIPCFAFERTAENMVKFLSKGSLVSVSGRISVRTSQKDGKYETITTITADRVNFLESSKNKNENTVGQTSVNTSNINLESPVLATSSSSIVQDEVILSDDESILWD</sequence>
<name>A0A2S5RH26_9MOLU</name>
<dbReference type="GO" id="GO:0009295">
    <property type="term" value="C:nucleoid"/>
    <property type="evidence" value="ECO:0007669"/>
    <property type="project" value="TreeGrafter"/>
</dbReference>
<evidence type="ECO:0000256" key="1">
    <source>
        <dbReference type="ARBA" id="ARBA00023125"/>
    </source>
</evidence>
<protein>
    <recommendedName>
        <fullName evidence="2 3">Single-stranded DNA-binding protein</fullName>
        <shortName evidence="2">SSB</shortName>
    </recommendedName>
</protein>
<comment type="caution">
    <text evidence="4">The sequence shown here is derived from an EMBL/GenBank/DDBJ whole genome shotgun (WGS) entry which is preliminary data.</text>
</comment>
<keyword evidence="1 2" id="KW-0238">DNA-binding</keyword>
<dbReference type="SUPFAM" id="SSF50249">
    <property type="entry name" value="Nucleic acid-binding proteins"/>
    <property type="match status" value="1"/>
</dbReference>
<reference evidence="4 5" key="1">
    <citation type="submission" date="2017-11" db="EMBL/GenBank/DDBJ databases">
        <title>Genome sequence of Mesoplasma corruscae ELCA-2 (ATCC 49579).</title>
        <authorList>
            <person name="Lo W.-S."/>
            <person name="Kuo C.-H."/>
        </authorList>
    </citation>
    <scope>NUCLEOTIDE SEQUENCE [LARGE SCALE GENOMIC DNA]</scope>
    <source>
        <strain evidence="4 5">ELCA-2</strain>
    </source>
</reference>
<dbReference type="GO" id="GO:0003697">
    <property type="term" value="F:single-stranded DNA binding"/>
    <property type="evidence" value="ECO:0007669"/>
    <property type="project" value="UniProtKB-UniRule"/>
</dbReference>
<dbReference type="InterPro" id="IPR012340">
    <property type="entry name" value="NA-bd_OB-fold"/>
</dbReference>
<dbReference type="Proteomes" id="UP000239785">
    <property type="component" value="Unassembled WGS sequence"/>
</dbReference>
<dbReference type="PANTHER" id="PTHR10302:SF27">
    <property type="entry name" value="SINGLE-STRANDED DNA-BINDING PROTEIN"/>
    <property type="match status" value="1"/>
</dbReference>
<dbReference type="Gene3D" id="2.40.50.140">
    <property type="entry name" value="Nucleic acid-binding proteins"/>
    <property type="match status" value="1"/>
</dbReference>
<evidence type="ECO:0000256" key="3">
    <source>
        <dbReference type="RuleBase" id="RU000524"/>
    </source>
</evidence>